<keyword evidence="4" id="KW-0732">Signal</keyword>
<gene>
    <name evidence="8" type="ORF">MKP09_06675</name>
</gene>
<dbReference type="EMBL" id="JAKWBL010000001">
    <property type="protein sequence ID" value="MCH5597613.1"/>
    <property type="molecule type" value="Genomic_DNA"/>
</dbReference>
<comment type="caution">
    <text evidence="8">The sequence shown here is derived from an EMBL/GenBank/DDBJ whole genome shotgun (WGS) entry which is preliminary data.</text>
</comment>
<evidence type="ECO:0000256" key="6">
    <source>
        <dbReference type="ARBA" id="ARBA00023295"/>
    </source>
</evidence>
<dbReference type="Gene3D" id="3.20.20.80">
    <property type="entry name" value="Glycosidases"/>
    <property type="match status" value="1"/>
</dbReference>
<feature type="domain" description="Glycoside hydrolase family 29 N-terminal" evidence="7">
    <location>
        <begin position="10"/>
        <end position="369"/>
    </location>
</feature>
<dbReference type="PIRSF" id="PIRSF001092">
    <property type="entry name" value="Alpha-L-fucosidase"/>
    <property type="match status" value="1"/>
</dbReference>
<name>A0ABS9SGW9_9BACT</name>
<evidence type="ECO:0000259" key="7">
    <source>
        <dbReference type="Pfam" id="PF01120"/>
    </source>
</evidence>
<dbReference type="SMART" id="SM00812">
    <property type="entry name" value="Alpha_L_fucos"/>
    <property type="match status" value="1"/>
</dbReference>
<dbReference type="InterPro" id="IPR017853">
    <property type="entry name" value="GH"/>
</dbReference>
<dbReference type="SUPFAM" id="SSF51445">
    <property type="entry name" value="(Trans)glycosidases"/>
    <property type="match status" value="1"/>
</dbReference>
<comment type="function">
    <text evidence="1">Alpha-L-fucosidase is responsible for hydrolyzing the alpha-1,6-linked fucose joined to the reducing-end N-acetylglucosamine of the carbohydrate moieties of glycoproteins.</text>
</comment>
<evidence type="ECO:0000256" key="4">
    <source>
        <dbReference type="ARBA" id="ARBA00022729"/>
    </source>
</evidence>
<protein>
    <recommendedName>
        <fullName evidence="3">alpha-L-fucosidase</fullName>
        <ecNumber evidence="3">3.2.1.51</ecNumber>
    </recommendedName>
</protein>
<keyword evidence="6" id="KW-0326">Glycosidase</keyword>
<evidence type="ECO:0000313" key="9">
    <source>
        <dbReference type="Proteomes" id="UP001202248"/>
    </source>
</evidence>
<dbReference type="PANTHER" id="PTHR10030">
    <property type="entry name" value="ALPHA-L-FUCOSIDASE"/>
    <property type="match status" value="1"/>
</dbReference>
<organism evidence="8 9">
    <name type="scientific">Niabella ginsengisoli</name>
    <dbReference type="NCBI Taxonomy" id="522298"/>
    <lineage>
        <taxon>Bacteria</taxon>
        <taxon>Pseudomonadati</taxon>
        <taxon>Bacteroidota</taxon>
        <taxon>Chitinophagia</taxon>
        <taxon>Chitinophagales</taxon>
        <taxon>Chitinophagaceae</taxon>
        <taxon>Niabella</taxon>
    </lineage>
</organism>
<dbReference type="Proteomes" id="UP001202248">
    <property type="component" value="Unassembled WGS sequence"/>
</dbReference>
<accession>A0ABS9SGW9</accession>
<dbReference type="InterPro" id="IPR057739">
    <property type="entry name" value="Glyco_hydro_29_N"/>
</dbReference>
<dbReference type="PANTHER" id="PTHR10030:SF37">
    <property type="entry name" value="ALPHA-L-FUCOSIDASE-RELATED"/>
    <property type="match status" value="1"/>
</dbReference>
<dbReference type="EC" id="3.2.1.51" evidence="3"/>
<reference evidence="8 9" key="1">
    <citation type="submission" date="2022-02" db="EMBL/GenBank/DDBJ databases">
        <authorList>
            <person name="Min J."/>
        </authorList>
    </citation>
    <scope>NUCLEOTIDE SEQUENCE [LARGE SCALE GENOMIC DNA]</scope>
    <source>
        <strain evidence="8 9">GR10-1</strain>
    </source>
</reference>
<keyword evidence="9" id="KW-1185">Reference proteome</keyword>
<dbReference type="InterPro" id="IPR000933">
    <property type="entry name" value="Glyco_hydro_29"/>
</dbReference>
<comment type="similarity">
    <text evidence="2">Belongs to the glycosyl hydrolase 29 family.</text>
</comment>
<dbReference type="Pfam" id="PF01120">
    <property type="entry name" value="Alpha_L_fucos"/>
    <property type="match status" value="1"/>
</dbReference>
<evidence type="ECO:0000256" key="3">
    <source>
        <dbReference type="ARBA" id="ARBA00012662"/>
    </source>
</evidence>
<evidence type="ECO:0000256" key="2">
    <source>
        <dbReference type="ARBA" id="ARBA00007951"/>
    </source>
</evidence>
<proteinExistence type="inferred from homology"/>
<evidence type="ECO:0000313" key="8">
    <source>
        <dbReference type="EMBL" id="MCH5597613.1"/>
    </source>
</evidence>
<sequence>MAWSITASAQQQGIHPASTQYEAPTDPLVKQKLDKWQDQKFGMIIHWGLYAVPGMIESWSLCSEDWITRDSNSYYGDYKKWYWGLKEDFNPVNFNPDQWAKAAKTAGMKYLVFTTKHHDGFCMFDTKETDFKITDGPFKNNPKANVAKYVFDAFRKEGMMIGAYFSKPDWHSPNYWWPVYATPNRNNNYDIRKYPWRWNAFKQYTYNQISELMHDYGSMDILWLDGGWVRPRETVNAEVLSWGAPIPEWSQDIDMPKIATMARKAQPGLLIVDRTVHGAYENYQTPEQRIPDHKIDNPWESCMTLGGAWGYVPNEKFKSASRVIGSLIEIVAKGGSLLLGVGPSADGTLQQPIIDRLAEVGKWMDVNGEAIYNTRTTEVYKDGNTFFTQSKDGKTMYALLPLKDGEALPTSIEWSGNMPAKGSKMILLQTKQKLKWSAKDGKITIQLPKGLQTAAVAISFTPA</sequence>
<evidence type="ECO:0000256" key="1">
    <source>
        <dbReference type="ARBA" id="ARBA00004071"/>
    </source>
</evidence>
<keyword evidence="5" id="KW-0378">Hydrolase</keyword>
<dbReference type="InterPro" id="IPR016286">
    <property type="entry name" value="FUC_metazoa-typ"/>
</dbReference>
<dbReference type="RefSeq" id="WP_240826990.1">
    <property type="nucleotide sequence ID" value="NZ_JAKWBL010000001.1"/>
</dbReference>
<evidence type="ECO:0000256" key="5">
    <source>
        <dbReference type="ARBA" id="ARBA00022801"/>
    </source>
</evidence>